<keyword evidence="5 11" id="KW-0547">Nucleotide-binding</keyword>
<dbReference type="GO" id="GO:0003989">
    <property type="term" value="F:acetyl-CoA carboxylase activity"/>
    <property type="evidence" value="ECO:0007669"/>
    <property type="project" value="InterPro"/>
</dbReference>
<comment type="catalytic activity">
    <reaction evidence="10 11">
        <text>N(6)-carboxybiotinyl-L-lysyl-[protein] + acetyl-CoA = N(6)-biotinyl-L-lysyl-[protein] + malonyl-CoA</text>
        <dbReference type="Rhea" id="RHEA:54728"/>
        <dbReference type="Rhea" id="RHEA-COMP:10505"/>
        <dbReference type="Rhea" id="RHEA-COMP:10506"/>
        <dbReference type="ChEBI" id="CHEBI:57288"/>
        <dbReference type="ChEBI" id="CHEBI:57384"/>
        <dbReference type="ChEBI" id="CHEBI:83144"/>
        <dbReference type="ChEBI" id="CHEBI:83145"/>
        <dbReference type="EC" id="2.1.3.15"/>
    </reaction>
</comment>
<accession>A0A6L5WH03</accession>
<sequence length="312" mass="34949">MANYLEFEKSIKQIDDEISNAKIRSDQEAVKILEKNLEKEISKVYKNLSEFQRLQLARHPDRPYALDYIRGLLKDGYEIHGDRAFRDDPAIVCYIGYIGEERVVVIGEQKGRGTKYKLIRNFGMPNPEGYRKALRVAKMAEKFNLPILFLIDTPGAYPGIGAEERGQSEAIARNLYELSDLRTIIISIVIGEGGSGGALAIGVADKLAMLQNSVFSVISPEGCAAILWNDPSKSELATKAMKITAKELKEANLIDDVINEPKTGAHRDRDGVLRSVGDYFLDNLQELKKLSIDELLKRRMDKILSIGAFKED</sequence>
<proteinExistence type="inferred from homology"/>
<comment type="function">
    <text evidence="11">Component of the acetyl coenzyme A carboxylase (ACC) complex. First, biotin carboxylase catalyzes the carboxylation of biotin on its carrier protein (BCCP) and then the CO(2) group is transferred by the carboxyltransferase to acetyl-CoA to form malonyl-CoA.</text>
</comment>
<evidence type="ECO:0000256" key="4">
    <source>
        <dbReference type="ARBA" id="ARBA00022679"/>
    </source>
</evidence>
<dbReference type="GO" id="GO:0005524">
    <property type="term" value="F:ATP binding"/>
    <property type="evidence" value="ECO:0007669"/>
    <property type="project" value="UniProtKB-KW"/>
</dbReference>
<evidence type="ECO:0000256" key="2">
    <source>
        <dbReference type="ARBA" id="ARBA00022490"/>
    </source>
</evidence>
<dbReference type="PANTHER" id="PTHR42853">
    <property type="entry name" value="ACETYL-COENZYME A CARBOXYLASE CARBOXYL TRANSFERASE SUBUNIT ALPHA"/>
    <property type="match status" value="1"/>
</dbReference>
<dbReference type="NCBIfam" id="TIGR00513">
    <property type="entry name" value="accA"/>
    <property type="match status" value="1"/>
</dbReference>
<keyword evidence="4 11" id="KW-0808">Transferase</keyword>
<dbReference type="PRINTS" id="PR01069">
    <property type="entry name" value="ACCCTRFRASEA"/>
</dbReference>
<dbReference type="Gene3D" id="3.90.226.10">
    <property type="entry name" value="2-enoyl-CoA Hydratase, Chain A, domain 1"/>
    <property type="match status" value="1"/>
</dbReference>
<evidence type="ECO:0000256" key="3">
    <source>
        <dbReference type="ARBA" id="ARBA00022516"/>
    </source>
</evidence>
<evidence type="ECO:0000256" key="7">
    <source>
        <dbReference type="ARBA" id="ARBA00022840"/>
    </source>
</evidence>
<dbReference type="EMBL" id="VWSJ01000012">
    <property type="protein sequence ID" value="MSN96470.1"/>
    <property type="molecule type" value="Genomic_DNA"/>
</dbReference>
<comment type="caution">
    <text evidence="13">The sequence shown here is derived from an EMBL/GenBank/DDBJ whole genome shotgun (WGS) entry which is preliminary data.</text>
</comment>
<dbReference type="SUPFAM" id="SSF52096">
    <property type="entry name" value="ClpP/crotonase"/>
    <property type="match status" value="1"/>
</dbReference>
<evidence type="ECO:0000256" key="11">
    <source>
        <dbReference type="HAMAP-Rule" id="MF_00823"/>
    </source>
</evidence>
<keyword evidence="9 11" id="KW-0275">Fatty acid biosynthesis</keyword>
<evidence type="ECO:0000313" key="13">
    <source>
        <dbReference type="EMBL" id="MSN96470.1"/>
    </source>
</evidence>
<evidence type="ECO:0000313" key="14">
    <source>
        <dbReference type="Proteomes" id="UP000476338"/>
    </source>
</evidence>
<keyword evidence="8 11" id="KW-0443">Lipid metabolism</keyword>
<feature type="domain" description="CoA carboxyltransferase C-terminal" evidence="12">
    <location>
        <begin position="36"/>
        <end position="286"/>
    </location>
</feature>
<dbReference type="GO" id="GO:0009317">
    <property type="term" value="C:acetyl-CoA carboxylase complex"/>
    <property type="evidence" value="ECO:0007669"/>
    <property type="project" value="InterPro"/>
</dbReference>
<evidence type="ECO:0000256" key="9">
    <source>
        <dbReference type="ARBA" id="ARBA00023160"/>
    </source>
</evidence>
<dbReference type="UniPathway" id="UPA00655">
    <property type="reaction ID" value="UER00711"/>
</dbReference>
<keyword evidence="3 11" id="KW-0444">Lipid biosynthesis</keyword>
<dbReference type="PANTHER" id="PTHR42853:SF3">
    <property type="entry name" value="ACETYL-COENZYME A CARBOXYLASE CARBOXYL TRANSFERASE SUBUNIT ALPHA, CHLOROPLASTIC"/>
    <property type="match status" value="1"/>
</dbReference>
<keyword evidence="7 11" id="KW-0067">ATP-binding</keyword>
<organism evidence="13 14">
    <name type="scientific">Campylobacter portucalensis</name>
    <dbReference type="NCBI Taxonomy" id="2608384"/>
    <lineage>
        <taxon>Bacteria</taxon>
        <taxon>Pseudomonadati</taxon>
        <taxon>Campylobacterota</taxon>
        <taxon>Epsilonproteobacteria</taxon>
        <taxon>Campylobacterales</taxon>
        <taxon>Campylobacteraceae</taxon>
        <taxon>Campylobacter</taxon>
    </lineage>
</organism>
<dbReference type="AlphaFoldDB" id="A0A6L5WH03"/>
<evidence type="ECO:0000256" key="10">
    <source>
        <dbReference type="ARBA" id="ARBA00049152"/>
    </source>
</evidence>
<dbReference type="InterPro" id="IPR011763">
    <property type="entry name" value="COA_CT_C"/>
</dbReference>
<dbReference type="GO" id="GO:0006633">
    <property type="term" value="P:fatty acid biosynthetic process"/>
    <property type="evidence" value="ECO:0007669"/>
    <property type="project" value="UniProtKB-KW"/>
</dbReference>
<gene>
    <name evidence="11 13" type="primary">accA</name>
    <name evidence="13" type="ORF">F1B92_04665</name>
</gene>
<reference evidence="13 14" key="1">
    <citation type="submission" date="2019-09" db="EMBL/GenBank/DDBJ databases">
        <authorList>
            <person name="Silva M."/>
            <person name="Pereira G."/>
            <person name="Lopes-Da-Costa L."/>
            <person name="Silva E."/>
        </authorList>
    </citation>
    <scope>NUCLEOTIDE SEQUENCE [LARGE SCALE GENOMIC DNA]</scope>
    <source>
        <strain evidence="13 14">FMV-PI01</strain>
    </source>
</reference>
<dbReference type="PROSITE" id="PS50989">
    <property type="entry name" value="COA_CT_CTER"/>
    <property type="match status" value="1"/>
</dbReference>
<keyword evidence="2 11" id="KW-0963">Cytoplasm</keyword>
<dbReference type="Pfam" id="PF03255">
    <property type="entry name" value="ACCA"/>
    <property type="match status" value="1"/>
</dbReference>
<dbReference type="GO" id="GO:0016743">
    <property type="term" value="F:carboxyl- or carbamoyltransferase activity"/>
    <property type="evidence" value="ECO:0007669"/>
    <property type="project" value="UniProtKB-UniRule"/>
</dbReference>
<keyword evidence="14" id="KW-1185">Reference proteome</keyword>
<dbReference type="HAMAP" id="MF_00823">
    <property type="entry name" value="AcetylCoA_CT_alpha"/>
    <property type="match status" value="1"/>
</dbReference>
<dbReference type="RefSeq" id="WP_154570741.1">
    <property type="nucleotide sequence ID" value="NZ_VWSJ01000012.1"/>
</dbReference>
<dbReference type="InterPro" id="IPR001095">
    <property type="entry name" value="Acetyl_CoA_COase_a_su"/>
</dbReference>
<comment type="subunit">
    <text evidence="11">Acetyl-CoA carboxylase is a heterohexamer composed of biotin carboxyl carrier protein (AccB), biotin carboxylase (AccC) and two subunits each of ACCase subunit alpha (AccA) and ACCase subunit beta (AccD).</text>
</comment>
<keyword evidence="6 11" id="KW-0276">Fatty acid metabolism</keyword>
<reference evidence="13 14" key="2">
    <citation type="submission" date="2020-03" db="EMBL/GenBank/DDBJ databases">
        <title>Campylobacter portucalensis sp. nov., a new species of Campylobacter isolated from the reproductive tract of bulls.</title>
        <authorList>
            <person name="Silva M.F."/>
            <person name="Pereira G."/>
            <person name="Carneiro C."/>
            <person name="Hemphill A."/>
            <person name="Mateus L."/>
            <person name="Lopes-Da-Costa L."/>
            <person name="Silva E."/>
        </authorList>
    </citation>
    <scope>NUCLEOTIDE SEQUENCE [LARGE SCALE GENOMIC DNA]</scope>
    <source>
        <strain evidence="13 14">FMV-PI01</strain>
    </source>
</reference>
<comment type="similarity">
    <text evidence="11">Belongs to the AccA family.</text>
</comment>
<evidence type="ECO:0000259" key="12">
    <source>
        <dbReference type="PROSITE" id="PS50989"/>
    </source>
</evidence>
<dbReference type="NCBIfam" id="NF004344">
    <property type="entry name" value="PRK05724.1"/>
    <property type="match status" value="1"/>
</dbReference>
<dbReference type="Proteomes" id="UP000476338">
    <property type="component" value="Unassembled WGS sequence"/>
</dbReference>
<evidence type="ECO:0000256" key="5">
    <source>
        <dbReference type="ARBA" id="ARBA00022741"/>
    </source>
</evidence>
<dbReference type="EC" id="2.1.3.15" evidence="11"/>
<comment type="pathway">
    <text evidence="1 11">Lipid metabolism; malonyl-CoA biosynthesis; malonyl-CoA from acetyl-CoA: step 1/1.</text>
</comment>
<dbReference type="GO" id="GO:2001295">
    <property type="term" value="P:malonyl-CoA biosynthetic process"/>
    <property type="evidence" value="ECO:0007669"/>
    <property type="project" value="UniProtKB-UniRule"/>
</dbReference>
<evidence type="ECO:0000256" key="6">
    <source>
        <dbReference type="ARBA" id="ARBA00022832"/>
    </source>
</evidence>
<name>A0A6L5WH03_9BACT</name>
<dbReference type="NCBIfam" id="NF041504">
    <property type="entry name" value="AccA_sub"/>
    <property type="match status" value="1"/>
</dbReference>
<protein>
    <recommendedName>
        <fullName evidence="11">Acetyl-coenzyme A carboxylase carboxyl transferase subunit alpha</fullName>
        <shortName evidence="11">ACCase subunit alpha</shortName>
        <shortName evidence="11">Acetyl-CoA carboxylase carboxyltransferase subunit alpha</shortName>
        <ecNumber evidence="11">2.1.3.15</ecNumber>
    </recommendedName>
</protein>
<comment type="subcellular location">
    <subcellularLocation>
        <location evidence="11">Cytoplasm</location>
    </subcellularLocation>
</comment>
<evidence type="ECO:0000256" key="8">
    <source>
        <dbReference type="ARBA" id="ARBA00023098"/>
    </source>
</evidence>
<dbReference type="InterPro" id="IPR029045">
    <property type="entry name" value="ClpP/crotonase-like_dom_sf"/>
</dbReference>
<evidence type="ECO:0000256" key="1">
    <source>
        <dbReference type="ARBA" id="ARBA00004956"/>
    </source>
</evidence>